<organism evidence="2 3">
    <name type="scientific">Hibiscus syriacus</name>
    <name type="common">Rose of Sharon</name>
    <dbReference type="NCBI Taxonomy" id="106335"/>
    <lineage>
        <taxon>Eukaryota</taxon>
        <taxon>Viridiplantae</taxon>
        <taxon>Streptophyta</taxon>
        <taxon>Embryophyta</taxon>
        <taxon>Tracheophyta</taxon>
        <taxon>Spermatophyta</taxon>
        <taxon>Magnoliopsida</taxon>
        <taxon>eudicotyledons</taxon>
        <taxon>Gunneridae</taxon>
        <taxon>Pentapetalae</taxon>
        <taxon>rosids</taxon>
        <taxon>malvids</taxon>
        <taxon>Malvales</taxon>
        <taxon>Malvaceae</taxon>
        <taxon>Malvoideae</taxon>
        <taxon>Hibiscus</taxon>
    </lineage>
</organism>
<dbReference type="EMBL" id="VEPZ02001239">
    <property type="protein sequence ID" value="KAE8684456.1"/>
    <property type="molecule type" value="Genomic_DNA"/>
</dbReference>
<name>A0A6A2YYE1_HIBSY</name>
<evidence type="ECO:0000313" key="3">
    <source>
        <dbReference type="Proteomes" id="UP000436088"/>
    </source>
</evidence>
<accession>A0A6A2YYE1</accession>
<dbReference type="Proteomes" id="UP000436088">
    <property type="component" value="Unassembled WGS sequence"/>
</dbReference>
<reference evidence="2" key="1">
    <citation type="submission" date="2019-09" db="EMBL/GenBank/DDBJ databases">
        <title>Draft genome information of white flower Hibiscus syriacus.</title>
        <authorList>
            <person name="Kim Y.-M."/>
        </authorList>
    </citation>
    <scope>NUCLEOTIDE SEQUENCE [LARGE SCALE GENOMIC DNA]</scope>
    <source>
        <strain evidence="2">YM2019G1</strain>
    </source>
</reference>
<sequence>MSNLEDQVRSEGGGNVENNLEDIKLETSYSLAAGDIQASSSSPNVEKVQDFARRGHEKNSLKLMVTDTESIKALQDTANRHEQILTSLQNHVTSQEKWNATTQSTLQEVTRQLQAILSQLGIAATSKVAIDLRRRRQQRGYADMVVMQRLGVRRQILGLTLFSDWEHLLFFAIGFIAQG</sequence>
<keyword evidence="3" id="KW-1185">Reference proteome</keyword>
<proteinExistence type="predicted"/>
<feature type="region of interest" description="Disordered" evidence="1">
    <location>
        <begin position="1"/>
        <end position="21"/>
    </location>
</feature>
<comment type="caution">
    <text evidence="2">The sequence shown here is derived from an EMBL/GenBank/DDBJ whole genome shotgun (WGS) entry which is preliminary data.</text>
</comment>
<gene>
    <name evidence="2" type="ORF">F3Y22_tig00111129pilonHSYRG00045</name>
</gene>
<protein>
    <submittedName>
        <fullName evidence="2">Uncharacterized protein</fullName>
    </submittedName>
</protein>
<evidence type="ECO:0000313" key="2">
    <source>
        <dbReference type="EMBL" id="KAE8684456.1"/>
    </source>
</evidence>
<dbReference type="AlphaFoldDB" id="A0A6A2YYE1"/>
<evidence type="ECO:0000256" key="1">
    <source>
        <dbReference type="SAM" id="MobiDB-lite"/>
    </source>
</evidence>